<dbReference type="Proteomes" id="UP001254658">
    <property type="component" value="Chromosome"/>
</dbReference>
<organism evidence="1 2">
    <name type="scientific">Lactococcus lactis subsp. cremoris</name>
    <name type="common">Streptococcus cremoris</name>
    <dbReference type="NCBI Taxonomy" id="1359"/>
    <lineage>
        <taxon>Bacteria</taxon>
        <taxon>Bacillati</taxon>
        <taxon>Bacillota</taxon>
        <taxon>Bacilli</taxon>
        <taxon>Lactobacillales</taxon>
        <taxon>Streptococcaceae</taxon>
        <taxon>Lactococcus</taxon>
    </lineage>
</organism>
<dbReference type="RefSeq" id="WP_236683861.1">
    <property type="nucleotide sequence ID" value="NZ_CP070856.1"/>
</dbReference>
<sequence>MFSNINNGSQVGIGTTQTVKQQIIDSGDGSSNKSFASIMDGLNTAWAQNVKQYNPDKK</sequence>
<proteinExistence type="predicted"/>
<protein>
    <submittedName>
        <fullName evidence="1">Uncharacterized protein</fullName>
    </submittedName>
</protein>
<evidence type="ECO:0000313" key="1">
    <source>
        <dbReference type="EMBL" id="WMX70031.1"/>
    </source>
</evidence>
<name>A0AAX4AH98_LACLC</name>
<gene>
    <name evidence="1" type="ORF">RF668_09015</name>
</gene>
<reference evidence="1" key="1">
    <citation type="journal article" date="2022" name="Microbiol. Spectr.">
        <title>Optimizing Conditions in the Acid Tolerance Test for Potential Probiotics Using Response Surface Methodology.</title>
        <authorList>
            <person name="Ko H.I."/>
            <person name="Jeong C.H."/>
            <person name="Hong S.W."/>
            <person name="Eun J.B."/>
            <person name="Kim T.W."/>
        </authorList>
    </citation>
    <scope>NUCLEOTIDE SEQUENCE</scope>
    <source>
        <strain evidence="1">KCKM 0438</strain>
    </source>
</reference>
<dbReference type="EMBL" id="CP133787">
    <property type="protein sequence ID" value="WMX70031.1"/>
    <property type="molecule type" value="Genomic_DNA"/>
</dbReference>
<evidence type="ECO:0000313" key="2">
    <source>
        <dbReference type="Proteomes" id="UP001254658"/>
    </source>
</evidence>
<dbReference type="AlphaFoldDB" id="A0AAX4AH98"/>
<reference evidence="1" key="2">
    <citation type="submission" date="2023-09" db="EMBL/GenBank/DDBJ databases">
        <authorList>
            <person name="Kim T.W."/>
        </authorList>
    </citation>
    <scope>NUCLEOTIDE SEQUENCE</scope>
    <source>
        <strain evidence="1">KCKM 0438</strain>
    </source>
</reference>
<accession>A0AAX4AH98</accession>